<evidence type="ECO:0000313" key="1">
    <source>
        <dbReference type="EMBL" id="MDV2081189.1"/>
    </source>
</evidence>
<comment type="caution">
    <text evidence="1">The sequence shown here is derived from an EMBL/GenBank/DDBJ whole genome shotgun (WGS) entry which is preliminary data.</text>
</comment>
<accession>A0ABU3W3U6</accession>
<organism evidence="1 2">
    <name type="scientific">Marinobacter xestospongiae</name>
    <dbReference type="NCBI Taxonomy" id="994319"/>
    <lineage>
        <taxon>Bacteria</taxon>
        <taxon>Pseudomonadati</taxon>
        <taxon>Pseudomonadota</taxon>
        <taxon>Gammaproteobacteria</taxon>
        <taxon>Pseudomonadales</taxon>
        <taxon>Marinobacteraceae</taxon>
        <taxon>Marinobacter</taxon>
    </lineage>
</organism>
<gene>
    <name evidence="1" type="ORF">RYS15_21055</name>
</gene>
<dbReference type="RefSeq" id="WP_316975474.1">
    <property type="nucleotide sequence ID" value="NZ_JAWIIJ010000028.1"/>
</dbReference>
<protein>
    <submittedName>
        <fullName evidence="1">Uncharacterized protein</fullName>
    </submittedName>
</protein>
<dbReference type="Proteomes" id="UP001269819">
    <property type="component" value="Unassembled WGS sequence"/>
</dbReference>
<keyword evidence="2" id="KW-1185">Reference proteome</keyword>
<evidence type="ECO:0000313" key="2">
    <source>
        <dbReference type="Proteomes" id="UP001269819"/>
    </source>
</evidence>
<name>A0ABU3W3U6_9GAMM</name>
<proteinExistence type="predicted"/>
<dbReference type="EMBL" id="JAWIIJ010000028">
    <property type="protein sequence ID" value="MDV2081189.1"/>
    <property type="molecule type" value="Genomic_DNA"/>
</dbReference>
<sequence length="195" mass="22080">MKFSPVYLGFFLLLFGCMPNTDKAFPKSRQKCVISDYVLPPVSGSPLLPNDSDSGDDLFDLRVDIPGKDMASFVPGFQARQGNLRNFLYLTFVTPKEPVYYPEADVVMLTEHGDLFKLAGKSEYSWKLVEKENGVPRFWGACSSHPISTDICLVTMNLDGFSINYEINQVNLKVYDKIEEFVRQQLEVCGLDPRE</sequence>
<reference evidence="1 2" key="1">
    <citation type="submission" date="2023-10" db="EMBL/GenBank/DDBJ databases">
        <title>Characteristics and mechanism of a salt-tolerant marine origin heterotrophic nitrifying- aerobic denitrifying bacteria Marinobacter xestospongiae HN1.</title>
        <authorList>
            <person name="Qi R."/>
        </authorList>
    </citation>
    <scope>NUCLEOTIDE SEQUENCE [LARGE SCALE GENOMIC DNA]</scope>
    <source>
        <strain evidence="1 2">HN1</strain>
    </source>
</reference>
<dbReference type="PROSITE" id="PS51257">
    <property type="entry name" value="PROKAR_LIPOPROTEIN"/>
    <property type="match status" value="1"/>
</dbReference>